<dbReference type="GO" id="GO:0005634">
    <property type="term" value="C:nucleus"/>
    <property type="evidence" value="ECO:0007669"/>
    <property type="project" value="UniProtKB-ARBA"/>
</dbReference>
<dbReference type="PROSITE" id="PS50994">
    <property type="entry name" value="INTEGRASE"/>
    <property type="match status" value="1"/>
</dbReference>
<reference evidence="3" key="1">
    <citation type="submission" date="2021-03" db="EMBL/GenBank/DDBJ databases">
        <title>Draft genome sequence of rust myrtle Austropuccinia psidii MF-1, a brazilian biotype.</title>
        <authorList>
            <person name="Quecine M.C."/>
            <person name="Pachon D.M.R."/>
            <person name="Bonatelli M.L."/>
            <person name="Correr F.H."/>
            <person name="Franceschini L.M."/>
            <person name="Leite T.F."/>
            <person name="Margarido G.R.A."/>
            <person name="Almeida C.A."/>
            <person name="Ferrarezi J.A."/>
            <person name="Labate C.A."/>
        </authorList>
    </citation>
    <scope>NUCLEOTIDE SEQUENCE</scope>
    <source>
        <strain evidence="3">MF-1</strain>
    </source>
</reference>
<dbReference type="InterPro" id="IPR012337">
    <property type="entry name" value="RNaseH-like_sf"/>
</dbReference>
<evidence type="ECO:0000313" key="4">
    <source>
        <dbReference type="Proteomes" id="UP000765509"/>
    </source>
</evidence>
<keyword evidence="4" id="KW-1185">Reference proteome</keyword>
<name>A0A9Q3DKF1_9BASI</name>
<proteinExistence type="predicted"/>
<dbReference type="Gene3D" id="3.30.420.10">
    <property type="entry name" value="Ribonuclease H-like superfamily/Ribonuclease H"/>
    <property type="match status" value="1"/>
</dbReference>
<dbReference type="InterPro" id="IPR050951">
    <property type="entry name" value="Retrovirus_Pol_polyprotein"/>
</dbReference>
<dbReference type="EMBL" id="AVOT02016378">
    <property type="protein sequence ID" value="MBW0501542.1"/>
    <property type="molecule type" value="Genomic_DNA"/>
</dbReference>
<dbReference type="Proteomes" id="UP000765509">
    <property type="component" value="Unassembled WGS sequence"/>
</dbReference>
<dbReference type="InterPro" id="IPR036397">
    <property type="entry name" value="RNaseH_sf"/>
</dbReference>
<dbReference type="AlphaFoldDB" id="A0A9Q3DKF1"/>
<comment type="caution">
    <text evidence="3">The sequence shown here is derived from an EMBL/GenBank/DDBJ whole genome shotgun (WGS) entry which is preliminary data.</text>
</comment>
<sequence>MDWVTALPPGGDRSFNACLVLVDRYSEKSMLLPCHKDDTAIDTAIIIWNRVISHTGLFQNIISDRDSKFTVALWTNFQNLFGTKRSFSTAYQPQTDGLAERMIQNLEEIIRRYCAYVLEFKDYDGFTHDWCTLLPALELSYKTSIPPSTEKTPEMLEKGWNPGISYDTLKRDLVYIHPKASSLKIMLEKERHQANRCMKDYFKYAKERWDKSHKPPDFEVGDLVLLLALSFNNIKGPKKLKDSFAEPFMIKALHGPNAVQLEHTSELINKHPNFPVISIKTYSTDDKELFSLRNKPPLEIPPLEEGEEKKL</sequence>
<keyword evidence="1" id="KW-0694">RNA-binding</keyword>
<dbReference type="PANTHER" id="PTHR37984:SF5">
    <property type="entry name" value="PROTEIN NYNRIN-LIKE"/>
    <property type="match status" value="1"/>
</dbReference>
<gene>
    <name evidence="3" type="ORF">O181_041257</name>
</gene>
<feature type="domain" description="Integrase catalytic" evidence="2">
    <location>
        <begin position="1"/>
        <end position="161"/>
    </location>
</feature>
<evidence type="ECO:0000256" key="1">
    <source>
        <dbReference type="ARBA" id="ARBA00022884"/>
    </source>
</evidence>
<evidence type="ECO:0000259" key="2">
    <source>
        <dbReference type="PROSITE" id="PS50994"/>
    </source>
</evidence>
<dbReference type="InterPro" id="IPR001584">
    <property type="entry name" value="Integrase_cat-core"/>
</dbReference>
<evidence type="ECO:0000313" key="3">
    <source>
        <dbReference type="EMBL" id="MBW0501542.1"/>
    </source>
</evidence>
<dbReference type="SUPFAM" id="SSF53098">
    <property type="entry name" value="Ribonuclease H-like"/>
    <property type="match status" value="1"/>
</dbReference>
<protein>
    <recommendedName>
        <fullName evidence="2">Integrase catalytic domain-containing protein</fullName>
    </recommendedName>
</protein>
<organism evidence="3 4">
    <name type="scientific">Austropuccinia psidii MF-1</name>
    <dbReference type="NCBI Taxonomy" id="1389203"/>
    <lineage>
        <taxon>Eukaryota</taxon>
        <taxon>Fungi</taxon>
        <taxon>Dikarya</taxon>
        <taxon>Basidiomycota</taxon>
        <taxon>Pucciniomycotina</taxon>
        <taxon>Pucciniomycetes</taxon>
        <taxon>Pucciniales</taxon>
        <taxon>Sphaerophragmiaceae</taxon>
        <taxon>Austropuccinia</taxon>
    </lineage>
</organism>
<dbReference type="PANTHER" id="PTHR37984">
    <property type="entry name" value="PROTEIN CBG26694"/>
    <property type="match status" value="1"/>
</dbReference>
<dbReference type="GO" id="GO:0015074">
    <property type="term" value="P:DNA integration"/>
    <property type="evidence" value="ECO:0007669"/>
    <property type="project" value="InterPro"/>
</dbReference>
<dbReference type="GO" id="GO:0003723">
    <property type="term" value="F:RNA binding"/>
    <property type="evidence" value="ECO:0007669"/>
    <property type="project" value="UniProtKB-KW"/>
</dbReference>
<accession>A0A9Q3DKF1</accession>